<organism evidence="2">
    <name type="scientific">viral metagenome</name>
    <dbReference type="NCBI Taxonomy" id="1070528"/>
    <lineage>
        <taxon>unclassified sequences</taxon>
        <taxon>metagenomes</taxon>
        <taxon>organismal metagenomes</taxon>
    </lineage>
</organism>
<evidence type="ECO:0000256" key="1">
    <source>
        <dbReference type="SAM" id="MobiDB-lite"/>
    </source>
</evidence>
<dbReference type="AlphaFoldDB" id="A0A6C0JKM0"/>
<accession>A0A6C0JKM0</accession>
<name>A0A6C0JKM0_9ZZZZ</name>
<feature type="compositionally biased region" description="Basic residues" evidence="1">
    <location>
        <begin position="122"/>
        <end position="159"/>
    </location>
</feature>
<feature type="region of interest" description="Disordered" evidence="1">
    <location>
        <begin position="120"/>
        <end position="159"/>
    </location>
</feature>
<reference evidence="2" key="1">
    <citation type="journal article" date="2020" name="Nature">
        <title>Giant virus diversity and host interactions through global metagenomics.</title>
        <authorList>
            <person name="Schulz F."/>
            <person name="Roux S."/>
            <person name="Paez-Espino D."/>
            <person name="Jungbluth S."/>
            <person name="Walsh D.A."/>
            <person name="Denef V.J."/>
            <person name="McMahon K.D."/>
            <person name="Konstantinidis K.T."/>
            <person name="Eloe-Fadrosh E.A."/>
            <person name="Kyrpides N.C."/>
            <person name="Woyke T."/>
        </authorList>
    </citation>
    <scope>NUCLEOTIDE SEQUENCE</scope>
    <source>
        <strain evidence="2">GVMAG-M-3300027708-39</strain>
    </source>
</reference>
<dbReference type="EMBL" id="MN740396">
    <property type="protein sequence ID" value="QHU04358.1"/>
    <property type="molecule type" value="Genomic_DNA"/>
</dbReference>
<sequence>MYIYIYTYINMDKKQKMYVNAINSSELLKAMSQRNVDEVKRLIEKDETIVNKADTVFNWSPLKWNNYFYETRSNLAINETEKKNMERLDDEIESILLKHGAKNEFNESIKPDYFSPLASGIRVKKSKKTRNAKKSRKNKKSHKKGKRGSSTKKRKHMKK</sequence>
<evidence type="ECO:0000313" key="2">
    <source>
        <dbReference type="EMBL" id="QHU04358.1"/>
    </source>
</evidence>
<protein>
    <submittedName>
        <fullName evidence="2">Uncharacterized protein</fullName>
    </submittedName>
</protein>
<proteinExistence type="predicted"/>